<organism evidence="1 2">
    <name type="scientific">Rhodopirellula europaea SH398</name>
    <dbReference type="NCBI Taxonomy" id="1263868"/>
    <lineage>
        <taxon>Bacteria</taxon>
        <taxon>Pseudomonadati</taxon>
        <taxon>Planctomycetota</taxon>
        <taxon>Planctomycetia</taxon>
        <taxon>Pirellulales</taxon>
        <taxon>Pirellulaceae</taxon>
        <taxon>Rhodopirellula</taxon>
    </lineage>
</organism>
<evidence type="ECO:0000313" key="1">
    <source>
        <dbReference type="EMBL" id="EMI27530.1"/>
    </source>
</evidence>
<dbReference type="Proteomes" id="UP000011996">
    <property type="component" value="Unassembled WGS sequence"/>
</dbReference>
<gene>
    <name evidence="1" type="ORF">RESH_01932</name>
</gene>
<dbReference type="PATRIC" id="fig|1263868.3.peg.2092"/>
<sequence length="64" mass="6969">MSWSTEAIGLEVVLVSQRSISPRFTQPSCQGSELIEAARKNRLSVCGQNRPLTRGLNLLVADLA</sequence>
<name>M5S7Q7_9BACT</name>
<comment type="caution">
    <text evidence="1">The sequence shown here is derived from an EMBL/GenBank/DDBJ whole genome shotgun (WGS) entry which is preliminary data.</text>
</comment>
<proteinExistence type="predicted"/>
<dbReference type="STRING" id="1263868.RESH_01932"/>
<protein>
    <submittedName>
        <fullName evidence="1">Uncharacterized protein</fullName>
    </submittedName>
</protein>
<reference evidence="1 2" key="1">
    <citation type="journal article" date="2013" name="Mar. Genomics">
        <title>Expression of sulfatases in Rhodopirellula baltica and the diversity of sulfatases in the genus Rhodopirellula.</title>
        <authorList>
            <person name="Wegner C.E."/>
            <person name="Richter-Heitmann T."/>
            <person name="Klindworth A."/>
            <person name="Klockow C."/>
            <person name="Richter M."/>
            <person name="Achstetter T."/>
            <person name="Glockner F.O."/>
            <person name="Harder J."/>
        </authorList>
    </citation>
    <scope>NUCLEOTIDE SEQUENCE [LARGE SCALE GENOMIC DNA]</scope>
    <source>
        <strain evidence="1 2">SH398</strain>
    </source>
</reference>
<dbReference type="EMBL" id="ANOF01000063">
    <property type="protein sequence ID" value="EMI27530.1"/>
    <property type="molecule type" value="Genomic_DNA"/>
</dbReference>
<dbReference type="AlphaFoldDB" id="M5S7Q7"/>
<evidence type="ECO:0000313" key="2">
    <source>
        <dbReference type="Proteomes" id="UP000011996"/>
    </source>
</evidence>
<accession>M5S7Q7</accession>